<gene>
    <name evidence="8" type="ORF">H696_05925</name>
</gene>
<dbReference type="PANTHER" id="PTHR24304">
    <property type="entry name" value="CYTOCHROME P450 FAMILY 7"/>
    <property type="match status" value="1"/>
</dbReference>
<dbReference type="eggNOG" id="KOG0684">
    <property type="taxonomic scope" value="Eukaryota"/>
</dbReference>
<dbReference type="GO" id="GO:0005506">
    <property type="term" value="F:iron ion binding"/>
    <property type="evidence" value="ECO:0007669"/>
    <property type="project" value="InterPro"/>
</dbReference>
<evidence type="ECO:0000256" key="6">
    <source>
        <dbReference type="RuleBase" id="RU000461"/>
    </source>
</evidence>
<proteinExistence type="inferred from homology"/>
<dbReference type="OrthoDB" id="1055148at2759"/>
<protein>
    <recommendedName>
        <fullName evidence="10">Cytochrome P450, family 51 (Sterol 14-demethylase)</fullName>
    </recommendedName>
</protein>
<accession>A0A058Z129</accession>
<evidence type="ECO:0000256" key="7">
    <source>
        <dbReference type="SAM" id="MobiDB-lite"/>
    </source>
</evidence>
<dbReference type="PANTHER" id="PTHR24304:SF2">
    <property type="entry name" value="24-HYDROXYCHOLESTEROL 7-ALPHA-HYDROXYLASE"/>
    <property type="match status" value="1"/>
</dbReference>
<dbReference type="SUPFAM" id="SSF48264">
    <property type="entry name" value="Cytochrome P450"/>
    <property type="match status" value="1"/>
</dbReference>
<dbReference type="InterPro" id="IPR050529">
    <property type="entry name" value="CYP450_sterol_14alpha_dmase"/>
</dbReference>
<dbReference type="STRING" id="691883.A0A058Z129"/>
<evidence type="ECO:0000256" key="5">
    <source>
        <dbReference type="PIRSR" id="PIRSR602403-1"/>
    </source>
</evidence>
<sequence>MVKGGLTTAAFRSYVSDIQEEVHQYFARWGNEGEADLYSAMCELVINTASRTLLGQDVRSQLNDEVARLYHDLDLGFTPINFLFPNLPLPRNIVRDRANLQLRELFVSVLRKRAARLEKLKAEGKEDSEVHHDMLNSLMNATYKDGRSLSEVEVAGLMIALLMAGQHTSSTSATWFGLYLLRDKEYLAKVMAEQESIFGDGKGGYVPLDFEGISNCDRLEYVLKEVLRLCPPIFQIMRTVTEDVYFNDMVIPAGSYVAVSPSVSSLDGKAFPNPNTFDPDRFSPERAEDSTEKNKGLYVPFGHGRHRCIGEPFAYLQIKTIWAAILQTFELEPVGPMNQPNFNSMIVLPETPCMVRYKRRVPL</sequence>
<keyword evidence="4 5" id="KW-0408">Iron</keyword>
<dbReference type="GO" id="GO:0004497">
    <property type="term" value="F:monooxygenase activity"/>
    <property type="evidence" value="ECO:0007669"/>
    <property type="project" value="UniProtKB-KW"/>
</dbReference>
<reference evidence="8" key="1">
    <citation type="submission" date="2013-04" db="EMBL/GenBank/DDBJ databases">
        <title>The Genome Sequence of Fonticula alba ATCC 38817.</title>
        <authorList>
            <consortium name="The Broad Institute Genomics Platform"/>
            <person name="Russ C."/>
            <person name="Cuomo C."/>
            <person name="Burger G."/>
            <person name="Gray M.W."/>
            <person name="Holland P.W.H."/>
            <person name="King N."/>
            <person name="Lang F.B.F."/>
            <person name="Roger A.J."/>
            <person name="Ruiz-Trillo I."/>
            <person name="Brown M."/>
            <person name="Walker B."/>
            <person name="Young S."/>
            <person name="Zeng Q."/>
            <person name="Gargeya S."/>
            <person name="Fitzgerald M."/>
            <person name="Haas B."/>
            <person name="Abouelleil A."/>
            <person name="Allen A.W."/>
            <person name="Alvarado L."/>
            <person name="Arachchi H.M."/>
            <person name="Berlin A.M."/>
            <person name="Chapman S.B."/>
            <person name="Gainer-Dewar J."/>
            <person name="Goldberg J."/>
            <person name="Griggs A."/>
            <person name="Gujja S."/>
            <person name="Hansen M."/>
            <person name="Howarth C."/>
            <person name="Imamovic A."/>
            <person name="Ireland A."/>
            <person name="Larimer J."/>
            <person name="McCowan C."/>
            <person name="Murphy C."/>
            <person name="Pearson M."/>
            <person name="Poon T.W."/>
            <person name="Priest M."/>
            <person name="Roberts A."/>
            <person name="Saif S."/>
            <person name="Shea T."/>
            <person name="Sisk P."/>
            <person name="Sykes S."/>
            <person name="Wortman J."/>
            <person name="Nusbaum C."/>
            <person name="Birren B."/>
        </authorList>
    </citation>
    <scope>NUCLEOTIDE SEQUENCE [LARGE SCALE GENOMIC DNA]</scope>
    <source>
        <strain evidence="8">ATCC 38817</strain>
    </source>
</reference>
<dbReference type="InterPro" id="IPR001128">
    <property type="entry name" value="Cyt_P450"/>
</dbReference>
<dbReference type="InterPro" id="IPR036396">
    <property type="entry name" value="Cyt_P450_sf"/>
</dbReference>
<keyword evidence="2 5" id="KW-0349">Heme</keyword>
<keyword evidence="3 5" id="KW-0479">Metal-binding</keyword>
<dbReference type="InterPro" id="IPR017972">
    <property type="entry name" value="Cyt_P450_CS"/>
</dbReference>
<dbReference type="OMA" id="NFLMPWA"/>
<comment type="similarity">
    <text evidence="1 6">Belongs to the cytochrome P450 family.</text>
</comment>
<dbReference type="PRINTS" id="PR00465">
    <property type="entry name" value="EP450IV"/>
</dbReference>
<dbReference type="GeneID" id="20530650"/>
<dbReference type="CDD" id="cd11042">
    <property type="entry name" value="CYP51-like"/>
    <property type="match status" value="1"/>
</dbReference>
<organism evidence="8">
    <name type="scientific">Fonticula alba</name>
    <name type="common">Slime mold</name>
    <dbReference type="NCBI Taxonomy" id="691883"/>
    <lineage>
        <taxon>Eukaryota</taxon>
        <taxon>Rotosphaerida</taxon>
        <taxon>Fonticulaceae</taxon>
        <taxon>Fonticula</taxon>
    </lineage>
</organism>
<evidence type="ECO:0000256" key="4">
    <source>
        <dbReference type="ARBA" id="ARBA00023004"/>
    </source>
</evidence>
<dbReference type="PROSITE" id="PS00086">
    <property type="entry name" value="CYTOCHROME_P450"/>
    <property type="match status" value="1"/>
</dbReference>
<feature type="binding site" description="axial binding residue" evidence="5">
    <location>
        <position position="308"/>
    </location>
    <ligand>
        <name>heme</name>
        <dbReference type="ChEBI" id="CHEBI:30413"/>
    </ligand>
    <ligandPart>
        <name>Fe</name>
        <dbReference type="ChEBI" id="CHEBI:18248"/>
    </ligandPart>
</feature>
<dbReference type="Pfam" id="PF00067">
    <property type="entry name" value="p450"/>
    <property type="match status" value="1"/>
</dbReference>
<keyword evidence="9" id="KW-1185">Reference proteome</keyword>
<feature type="region of interest" description="Disordered" evidence="7">
    <location>
        <begin position="274"/>
        <end position="293"/>
    </location>
</feature>
<evidence type="ECO:0000256" key="3">
    <source>
        <dbReference type="ARBA" id="ARBA00022723"/>
    </source>
</evidence>
<dbReference type="Gene3D" id="1.10.630.10">
    <property type="entry name" value="Cytochrome P450"/>
    <property type="match status" value="1"/>
</dbReference>
<dbReference type="Proteomes" id="UP000030693">
    <property type="component" value="Unassembled WGS sequence"/>
</dbReference>
<dbReference type="RefSeq" id="XP_009497976.1">
    <property type="nucleotide sequence ID" value="XM_009499701.1"/>
</dbReference>
<feature type="compositionally biased region" description="Basic and acidic residues" evidence="7">
    <location>
        <begin position="278"/>
        <end position="293"/>
    </location>
</feature>
<evidence type="ECO:0000313" key="9">
    <source>
        <dbReference type="Proteomes" id="UP000030693"/>
    </source>
</evidence>
<comment type="cofactor">
    <cofactor evidence="5">
        <name>heme</name>
        <dbReference type="ChEBI" id="CHEBI:30413"/>
    </cofactor>
</comment>
<evidence type="ECO:0008006" key="10">
    <source>
        <dbReference type="Google" id="ProtNLM"/>
    </source>
</evidence>
<evidence type="ECO:0000256" key="1">
    <source>
        <dbReference type="ARBA" id="ARBA00010617"/>
    </source>
</evidence>
<name>A0A058Z129_FONAL</name>
<keyword evidence="6" id="KW-0560">Oxidoreductase</keyword>
<dbReference type="InterPro" id="IPR002403">
    <property type="entry name" value="Cyt_P450_E_grp-IV"/>
</dbReference>
<dbReference type="GO" id="GO:0016705">
    <property type="term" value="F:oxidoreductase activity, acting on paired donors, with incorporation or reduction of molecular oxygen"/>
    <property type="evidence" value="ECO:0007669"/>
    <property type="project" value="InterPro"/>
</dbReference>
<dbReference type="GO" id="GO:0020037">
    <property type="term" value="F:heme binding"/>
    <property type="evidence" value="ECO:0007669"/>
    <property type="project" value="InterPro"/>
</dbReference>
<dbReference type="PRINTS" id="PR00385">
    <property type="entry name" value="P450"/>
</dbReference>
<evidence type="ECO:0000313" key="8">
    <source>
        <dbReference type="EMBL" id="KCV67638.1"/>
    </source>
</evidence>
<dbReference type="EMBL" id="KB932215">
    <property type="protein sequence ID" value="KCV67638.1"/>
    <property type="molecule type" value="Genomic_DNA"/>
</dbReference>
<dbReference type="AlphaFoldDB" id="A0A058Z129"/>
<evidence type="ECO:0000256" key="2">
    <source>
        <dbReference type="ARBA" id="ARBA00022617"/>
    </source>
</evidence>
<keyword evidence="6" id="KW-0503">Monooxygenase</keyword>